<evidence type="ECO:0000256" key="1">
    <source>
        <dbReference type="SAM" id="MobiDB-lite"/>
    </source>
</evidence>
<dbReference type="EMBL" id="CP039346">
    <property type="protein sequence ID" value="QCD82559.1"/>
    <property type="molecule type" value="Genomic_DNA"/>
</dbReference>
<feature type="region of interest" description="Disordered" evidence="1">
    <location>
        <begin position="1"/>
        <end position="30"/>
    </location>
</feature>
<organism evidence="2 3">
    <name type="scientific">Vigna unguiculata</name>
    <name type="common">Cowpea</name>
    <dbReference type="NCBI Taxonomy" id="3917"/>
    <lineage>
        <taxon>Eukaryota</taxon>
        <taxon>Viridiplantae</taxon>
        <taxon>Streptophyta</taxon>
        <taxon>Embryophyta</taxon>
        <taxon>Tracheophyta</taxon>
        <taxon>Spermatophyta</taxon>
        <taxon>Magnoliopsida</taxon>
        <taxon>eudicotyledons</taxon>
        <taxon>Gunneridae</taxon>
        <taxon>Pentapetalae</taxon>
        <taxon>rosids</taxon>
        <taxon>fabids</taxon>
        <taxon>Fabales</taxon>
        <taxon>Fabaceae</taxon>
        <taxon>Papilionoideae</taxon>
        <taxon>50 kb inversion clade</taxon>
        <taxon>NPAAA clade</taxon>
        <taxon>indigoferoid/millettioid clade</taxon>
        <taxon>Phaseoleae</taxon>
        <taxon>Vigna</taxon>
    </lineage>
</organism>
<dbReference type="PANTHER" id="PTHR33144">
    <property type="entry name" value="OS10G0409366 PROTEIN-RELATED"/>
    <property type="match status" value="1"/>
</dbReference>
<dbReference type="PANTHER" id="PTHR33144:SF45">
    <property type="entry name" value="TRANSPOSASE TNP1_EN_SPM-LIKE DOMAIN-CONTAINING PROTEIN"/>
    <property type="match status" value="1"/>
</dbReference>
<dbReference type="InterPro" id="IPR004252">
    <property type="entry name" value="Probable_transposase_24"/>
</dbReference>
<protein>
    <submittedName>
        <fullName evidence="2">Putative transposase</fullName>
    </submittedName>
</protein>
<dbReference type="AlphaFoldDB" id="A0A4D6L244"/>
<gene>
    <name evidence="2" type="ORF">DEO72_LG2g2899</name>
</gene>
<dbReference type="Proteomes" id="UP000501690">
    <property type="component" value="Linkage Group LG2"/>
</dbReference>
<evidence type="ECO:0000313" key="2">
    <source>
        <dbReference type="EMBL" id="QCD82559.1"/>
    </source>
</evidence>
<name>A0A4D6L244_VIGUN</name>
<keyword evidence="3" id="KW-1185">Reference proteome</keyword>
<reference evidence="2 3" key="1">
    <citation type="submission" date="2019-04" db="EMBL/GenBank/DDBJ databases">
        <title>An improved genome assembly and genetic linkage map for asparagus bean, Vigna unguiculata ssp. sesquipedialis.</title>
        <authorList>
            <person name="Xia Q."/>
            <person name="Zhang R."/>
            <person name="Dong Y."/>
        </authorList>
    </citation>
    <scope>NUCLEOTIDE SEQUENCE [LARGE SCALE GENOMIC DNA]</scope>
    <source>
        <tissue evidence="2">Leaf</tissue>
    </source>
</reference>
<dbReference type="Pfam" id="PF03004">
    <property type="entry name" value="Transposase_24"/>
    <property type="match status" value="1"/>
</dbReference>
<accession>A0A4D6L244</accession>
<proteinExistence type="predicted"/>
<sequence length="340" mass="38964">METPQNSHDSANDESFLHDHHDELSSRPHRNKSKRKYWMVQVRTNEGEIKERGLMVKEIYDLPLGDKVVIPFDGNQPSATDVDGLLGGFLGRLAADSKMFPICFENWHLMLNNYKNRAWNDVIKAKLWWDPIYETAAKVYMMKDIGKKWKENRLKLFYTYYDDKKSRDENIKNPPLSIPEIKWATFIDYRLKENTKKMCKRNAENRSKLKINHTGGSKKLKRKRAEIMMETGQPVSRGINEEAGIVCEKIIEIENHGTTSVEISPNDSLGQVFGKEHPGRVRCVGDGVCPSQIFGSSNPRYGGIPTSTSCVQELKIEVQELKNQIETKDGNMKIMATLLA</sequence>
<feature type="compositionally biased region" description="Basic and acidic residues" evidence="1">
    <location>
        <begin position="15"/>
        <end position="26"/>
    </location>
</feature>
<evidence type="ECO:0000313" key="3">
    <source>
        <dbReference type="Proteomes" id="UP000501690"/>
    </source>
</evidence>